<reference evidence="3 4" key="1">
    <citation type="journal article" date="2018" name="Proc. Natl. Acad. Sci. U.S.A.">
        <title>Linking secondary metabolites to gene clusters through genome sequencing of six diverse Aspergillus species.</title>
        <authorList>
            <person name="Kaerboelling I."/>
            <person name="Vesth T.C."/>
            <person name="Frisvad J.C."/>
            <person name="Nybo J.L."/>
            <person name="Theobald S."/>
            <person name="Kuo A."/>
            <person name="Bowyer P."/>
            <person name="Matsuda Y."/>
            <person name="Mondo S."/>
            <person name="Lyhne E.K."/>
            <person name="Kogle M.E."/>
            <person name="Clum A."/>
            <person name="Lipzen A."/>
            <person name="Salamov A."/>
            <person name="Ngan C.Y."/>
            <person name="Daum C."/>
            <person name="Chiniquy J."/>
            <person name="Barry K."/>
            <person name="LaButti K."/>
            <person name="Haridas S."/>
            <person name="Simmons B.A."/>
            <person name="Magnuson J.K."/>
            <person name="Mortensen U.H."/>
            <person name="Larsen T.O."/>
            <person name="Grigoriev I.V."/>
            <person name="Baker S.E."/>
            <person name="Andersen M.R."/>
        </authorList>
    </citation>
    <scope>NUCLEOTIDE SEQUENCE [LARGE SCALE GENOMIC DNA]</scope>
    <source>
        <strain evidence="3 4">IBT 24754</strain>
    </source>
</reference>
<dbReference type="GeneID" id="63811153"/>
<evidence type="ECO:0000256" key="1">
    <source>
        <dbReference type="SAM" id="MobiDB-lite"/>
    </source>
</evidence>
<dbReference type="RefSeq" id="XP_040749027.1">
    <property type="nucleotide sequence ID" value="XM_040894271.1"/>
</dbReference>
<dbReference type="VEuPathDB" id="FungiDB:P175DRAFT_0445255"/>
<evidence type="ECO:0000313" key="4">
    <source>
        <dbReference type="Proteomes" id="UP000244073"/>
    </source>
</evidence>
<accession>A0A2T5LMX3</accession>
<name>A0A2T5LMX3_9EURO</name>
<dbReference type="Proteomes" id="UP000244073">
    <property type="component" value="Unassembled WGS sequence"/>
</dbReference>
<sequence>MTRGNQRNKDRERNEKEMAKKRNANNLSGSEFQRKKESDAEKMRIKQAQADARKAADGAAGGGKKK</sequence>
<dbReference type="AlphaFoldDB" id="A0A2T5LMX3"/>
<protein>
    <recommendedName>
        <fullName evidence="2">Small EDRK-rich factor-like N-terminal domain-containing protein</fullName>
    </recommendedName>
</protein>
<dbReference type="Pfam" id="PF04419">
    <property type="entry name" value="SERF-like_N"/>
    <property type="match status" value="1"/>
</dbReference>
<feature type="domain" description="Small EDRK-rich factor-like N-terminal" evidence="2">
    <location>
        <begin position="1"/>
        <end position="37"/>
    </location>
</feature>
<dbReference type="OrthoDB" id="18018at2759"/>
<proteinExistence type="predicted"/>
<evidence type="ECO:0000259" key="2">
    <source>
        <dbReference type="Pfam" id="PF04419"/>
    </source>
</evidence>
<dbReference type="InterPro" id="IPR007513">
    <property type="entry name" value="SERF-like_N"/>
</dbReference>
<gene>
    <name evidence="3" type="ORF">P175DRAFT_0445255</name>
</gene>
<comment type="caution">
    <text evidence="3">The sequence shown here is derived from an EMBL/GenBank/DDBJ whole genome shotgun (WGS) entry which is preliminary data.</text>
</comment>
<feature type="compositionally biased region" description="Basic and acidic residues" evidence="1">
    <location>
        <begin position="32"/>
        <end position="44"/>
    </location>
</feature>
<feature type="compositionally biased region" description="Basic and acidic residues" evidence="1">
    <location>
        <begin position="7"/>
        <end position="20"/>
    </location>
</feature>
<organism evidence="3 4">
    <name type="scientific">Aspergillus ochraceoroseus IBT 24754</name>
    <dbReference type="NCBI Taxonomy" id="1392256"/>
    <lineage>
        <taxon>Eukaryota</taxon>
        <taxon>Fungi</taxon>
        <taxon>Dikarya</taxon>
        <taxon>Ascomycota</taxon>
        <taxon>Pezizomycotina</taxon>
        <taxon>Eurotiomycetes</taxon>
        <taxon>Eurotiomycetidae</taxon>
        <taxon>Eurotiales</taxon>
        <taxon>Aspergillaceae</taxon>
        <taxon>Aspergillus</taxon>
        <taxon>Aspergillus subgen. Nidulantes</taxon>
    </lineage>
</organism>
<dbReference type="EMBL" id="MSFN02000009">
    <property type="protein sequence ID" value="PTU17635.1"/>
    <property type="molecule type" value="Genomic_DNA"/>
</dbReference>
<evidence type="ECO:0000313" key="3">
    <source>
        <dbReference type="EMBL" id="PTU17635.1"/>
    </source>
</evidence>
<feature type="region of interest" description="Disordered" evidence="1">
    <location>
        <begin position="1"/>
        <end position="66"/>
    </location>
</feature>